<evidence type="ECO:0000259" key="1">
    <source>
        <dbReference type="Pfam" id="PF02698"/>
    </source>
</evidence>
<dbReference type="InterPro" id="IPR003848">
    <property type="entry name" value="DUF218"/>
</dbReference>
<organism evidence="2 3">
    <name type="scientific">Candidatus Ryanbacteria bacterium RIFCSPHIGHO2_01_FULL_45_22</name>
    <dbReference type="NCBI Taxonomy" id="1802114"/>
    <lineage>
        <taxon>Bacteria</taxon>
        <taxon>Candidatus Ryaniibacteriota</taxon>
    </lineage>
</organism>
<sequence length="219" mass="25032">MCMSDVDMLAKKLWDYHHMNHPLEKADVILVQGSIDIRVAEYGAELFKQGWAPWIIFSGGIGHLGDLLETGWDKPEAEVFADVARERGVSEDHIIIENQSTNTGENFLFTARVLAEKNLICSSFIVVQKPYMERRTYATGKKLWPDKKLIITSPPLSYEGYMSGSIPKETIINIMVGDVQRIKLYAEKGFQIPQEIPADVWEAYEELVRRGYTKHLVRE</sequence>
<evidence type="ECO:0000313" key="2">
    <source>
        <dbReference type="EMBL" id="OGZ44446.1"/>
    </source>
</evidence>
<dbReference type="EMBL" id="MHNK01000002">
    <property type="protein sequence ID" value="OGZ44446.1"/>
    <property type="molecule type" value="Genomic_DNA"/>
</dbReference>
<evidence type="ECO:0000313" key="3">
    <source>
        <dbReference type="Proteomes" id="UP000177480"/>
    </source>
</evidence>
<dbReference type="Pfam" id="PF02698">
    <property type="entry name" value="DUF218"/>
    <property type="match status" value="1"/>
</dbReference>
<protein>
    <recommendedName>
        <fullName evidence="1">DUF218 domain-containing protein</fullName>
    </recommendedName>
</protein>
<dbReference type="STRING" id="1802114.A2719_04935"/>
<gene>
    <name evidence="2" type="ORF">A2719_04935</name>
</gene>
<dbReference type="PANTHER" id="PTHR30336">
    <property type="entry name" value="INNER MEMBRANE PROTEIN, PROBABLE PERMEASE"/>
    <property type="match status" value="1"/>
</dbReference>
<dbReference type="AlphaFoldDB" id="A0A1G2G2A9"/>
<name>A0A1G2G2A9_9BACT</name>
<reference evidence="2 3" key="1">
    <citation type="journal article" date="2016" name="Nat. Commun.">
        <title>Thousands of microbial genomes shed light on interconnected biogeochemical processes in an aquifer system.</title>
        <authorList>
            <person name="Anantharaman K."/>
            <person name="Brown C.T."/>
            <person name="Hug L.A."/>
            <person name="Sharon I."/>
            <person name="Castelle C.J."/>
            <person name="Probst A.J."/>
            <person name="Thomas B.C."/>
            <person name="Singh A."/>
            <person name="Wilkins M.J."/>
            <person name="Karaoz U."/>
            <person name="Brodie E.L."/>
            <person name="Williams K.H."/>
            <person name="Hubbard S.S."/>
            <person name="Banfield J.F."/>
        </authorList>
    </citation>
    <scope>NUCLEOTIDE SEQUENCE [LARGE SCALE GENOMIC DNA]</scope>
</reference>
<dbReference type="InterPro" id="IPR014729">
    <property type="entry name" value="Rossmann-like_a/b/a_fold"/>
</dbReference>
<dbReference type="Gene3D" id="3.40.50.620">
    <property type="entry name" value="HUPs"/>
    <property type="match status" value="1"/>
</dbReference>
<dbReference type="PANTHER" id="PTHR30336:SF20">
    <property type="entry name" value="DUF218 DOMAIN-CONTAINING PROTEIN"/>
    <property type="match status" value="1"/>
</dbReference>
<dbReference type="InterPro" id="IPR051599">
    <property type="entry name" value="Cell_Envelope_Assoc"/>
</dbReference>
<dbReference type="CDD" id="cd06259">
    <property type="entry name" value="YdcF-like"/>
    <property type="match status" value="1"/>
</dbReference>
<proteinExistence type="predicted"/>
<feature type="domain" description="DUF218" evidence="1">
    <location>
        <begin position="27"/>
        <end position="143"/>
    </location>
</feature>
<comment type="caution">
    <text evidence="2">The sequence shown here is derived from an EMBL/GenBank/DDBJ whole genome shotgun (WGS) entry which is preliminary data.</text>
</comment>
<dbReference type="Proteomes" id="UP000177480">
    <property type="component" value="Unassembled WGS sequence"/>
</dbReference>
<dbReference type="GO" id="GO:0005886">
    <property type="term" value="C:plasma membrane"/>
    <property type="evidence" value="ECO:0007669"/>
    <property type="project" value="TreeGrafter"/>
</dbReference>
<accession>A0A1G2G2A9</accession>